<dbReference type="PANTHER" id="PTHR11360">
    <property type="entry name" value="MONOCARBOXYLATE TRANSPORTER"/>
    <property type="match status" value="1"/>
</dbReference>
<dbReference type="PANTHER" id="PTHR11360:SF287">
    <property type="entry name" value="MFS MONOCARBOXYLATE TRANSPORTER"/>
    <property type="match status" value="1"/>
</dbReference>
<comment type="subcellular location">
    <subcellularLocation>
        <location evidence="1">Membrane</location>
        <topology evidence="1">Multi-pass membrane protein</topology>
    </subcellularLocation>
</comment>
<feature type="transmembrane region" description="Helical" evidence="4">
    <location>
        <begin position="145"/>
        <end position="164"/>
    </location>
</feature>
<evidence type="ECO:0000256" key="3">
    <source>
        <dbReference type="SAM" id="MobiDB-lite"/>
    </source>
</evidence>
<evidence type="ECO:0008006" key="7">
    <source>
        <dbReference type="Google" id="ProtNLM"/>
    </source>
</evidence>
<feature type="transmembrane region" description="Helical" evidence="4">
    <location>
        <begin position="176"/>
        <end position="196"/>
    </location>
</feature>
<keyword evidence="4" id="KW-0472">Membrane</keyword>
<organism evidence="5 6">
    <name type="scientific">Puccinia coronata f. sp. avenae</name>
    <dbReference type="NCBI Taxonomy" id="200324"/>
    <lineage>
        <taxon>Eukaryota</taxon>
        <taxon>Fungi</taxon>
        <taxon>Dikarya</taxon>
        <taxon>Basidiomycota</taxon>
        <taxon>Pucciniomycotina</taxon>
        <taxon>Pucciniomycetes</taxon>
        <taxon>Pucciniales</taxon>
        <taxon>Pucciniaceae</taxon>
        <taxon>Puccinia</taxon>
    </lineage>
</organism>
<dbReference type="Proteomes" id="UP000235388">
    <property type="component" value="Unassembled WGS sequence"/>
</dbReference>
<comment type="similarity">
    <text evidence="2">Belongs to the major facilitator superfamily. Monocarboxylate porter (TC 2.A.1.13) family.</text>
</comment>
<feature type="compositionally biased region" description="Polar residues" evidence="3">
    <location>
        <begin position="12"/>
        <end position="22"/>
    </location>
</feature>
<feature type="transmembrane region" description="Helical" evidence="4">
    <location>
        <begin position="208"/>
        <end position="228"/>
    </location>
</feature>
<dbReference type="InterPro" id="IPR050327">
    <property type="entry name" value="Proton-linked_MCT"/>
</dbReference>
<sequence length="403" mass="43896">MGDASEHPRAQPCSSNWSKASDTLRTTSTRDHLITDDHGKRSFQYLVAMFFVETFVWGFATSFGVLFNFYRHDPRSPIKSDPNSKLILTLVGTISIGTIAGAAPLVSFWVAKKPGIRRRLMLFGLLTCTLSIFLSSYSYSAFHILLSQGIGYGIGGCALYFSALSHLPEWFEQKRGFATGVVFTGTGTGGLIFPLMLNSLLGRFGAKLALQIVTGLFATPLLSAIFFIRPKLLTSKSNVAHQRCDSLTGQSVPACDKPAPPNPRSFLGDLYRCLNASFWIYVLLNTVQSTVFYLPGLYLPTYIDCLGRSSVTGSTLLSMVNAGTIFAQLAAGFLSDHYSPFLIGAIANALGGASVLIFWGALSHHSIAWLFVFAAAYSCTAGAWTSLYFQVLKFFICGYICLI</sequence>
<comment type="caution">
    <text evidence="5">The sequence shown here is derived from an EMBL/GenBank/DDBJ whole genome shotgun (WGS) entry which is preliminary data.</text>
</comment>
<feature type="transmembrane region" description="Helical" evidence="4">
    <location>
        <begin position="273"/>
        <end position="294"/>
    </location>
</feature>
<protein>
    <recommendedName>
        <fullName evidence="7">Major facilitator superfamily (MFS) profile domain-containing protein</fullName>
    </recommendedName>
</protein>
<dbReference type="Gene3D" id="1.20.1250.20">
    <property type="entry name" value="MFS general substrate transporter like domains"/>
    <property type="match status" value="2"/>
</dbReference>
<feature type="transmembrane region" description="Helical" evidence="4">
    <location>
        <begin position="87"/>
        <end position="111"/>
    </location>
</feature>
<keyword evidence="6" id="KW-1185">Reference proteome</keyword>
<dbReference type="SUPFAM" id="SSF103473">
    <property type="entry name" value="MFS general substrate transporter"/>
    <property type="match status" value="1"/>
</dbReference>
<reference evidence="5 6" key="1">
    <citation type="submission" date="2017-11" db="EMBL/GenBank/DDBJ databases">
        <title>De novo assembly and phasing of dikaryotic genomes from two isolates of Puccinia coronata f. sp. avenae, the causal agent of oat crown rust.</title>
        <authorList>
            <person name="Miller M.E."/>
            <person name="Zhang Y."/>
            <person name="Omidvar V."/>
            <person name="Sperschneider J."/>
            <person name="Schwessinger B."/>
            <person name="Raley C."/>
            <person name="Palmer J.M."/>
            <person name="Garnica D."/>
            <person name="Upadhyaya N."/>
            <person name="Rathjen J."/>
            <person name="Taylor J.M."/>
            <person name="Park R.F."/>
            <person name="Dodds P.N."/>
            <person name="Hirsch C.D."/>
            <person name="Kianian S.F."/>
            <person name="Figueroa M."/>
        </authorList>
    </citation>
    <scope>NUCLEOTIDE SEQUENCE [LARGE SCALE GENOMIC DNA]</scope>
    <source>
        <strain evidence="5">12NC29</strain>
    </source>
</reference>
<gene>
    <name evidence="5" type="ORF">PCANC_23245</name>
</gene>
<dbReference type="EMBL" id="PGCJ01001117">
    <property type="protein sequence ID" value="PLW09207.1"/>
    <property type="molecule type" value="Genomic_DNA"/>
</dbReference>
<evidence type="ECO:0000313" key="6">
    <source>
        <dbReference type="Proteomes" id="UP000235388"/>
    </source>
</evidence>
<dbReference type="GO" id="GO:0022857">
    <property type="term" value="F:transmembrane transporter activity"/>
    <property type="evidence" value="ECO:0007669"/>
    <property type="project" value="InterPro"/>
</dbReference>
<feature type="transmembrane region" description="Helical" evidence="4">
    <location>
        <begin position="367"/>
        <end position="389"/>
    </location>
</feature>
<feature type="transmembrane region" description="Helical" evidence="4">
    <location>
        <begin position="120"/>
        <end position="139"/>
    </location>
</feature>
<dbReference type="Pfam" id="PF07690">
    <property type="entry name" value="MFS_1"/>
    <property type="match status" value="1"/>
</dbReference>
<dbReference type="OrthoDB" id="6499973at2759"/>
<proteinExistence type="inferred from homology"/>
<dbReference type="STRING" id="200324.A0A2N5S7H9"/>
<feature type="transmembrane region" description="Helical" evidence="4">
    <location>
        <begin position="45"/>
        <end position="67"/>
    </location>
</feature>
<evidence type="ECO:0000313" key="5">
    <source>
        <dbReference type="EMBL" id="PLW09207.1"/>
    </source>
</evidence>
<feature type="transmembrane region" description="Helical" evidence="4">
    <location>
        <begin position="314"/>
        <end position="334"/>
    </location>
</feature>
<dbReference type="InterPro" id="IPR011701">
    <property type="entry name" value="MFS"/>
</dbReference>
<dbReference type="AlphaFoldDB" id="A0A2N5S7H9"/>
<name>A0A2N5S7H9_9BASI</name>
<evidence type="ECO:0000256" key="4">
    <source>
        <dbReference type="SAM" id="Phobius"/>
    </source>
</evidence>
<feature type="transmembrane region" description="Helical" evidence="4">
    <location>
        <begin position="341"/>
        <end position="361"/>
    </location>
</feature>
<evidence type="ECO:0000256" key="2">
    <source>
        <dbReference type="ARBA" id="ARBA00006727"/>
    </source>
</evidence>
<dbReference type="InterPro" id="IPR036259">
    <property type="entry name" value="MFS_trans_sf"/>
</dbReference>
<keyword evidence="4" id="KW-0812">Transmembrane</keyword>
<feature type="region of interest" description="Disordered" evidence="3">
    <location>
        <begin position="1"/>
        <end position="22"/>
    </location>
</feature>
<accession>A0A2N5S7H9</accession>
<dbReference type="GO" id="GO:0016020">
    <property type="term" value="C:membrane"/>
    <property type="evidence" value="ECO:0007669"/>
    <property type="project" value="UniProtKB-SubCell"/>
</dbReference>
<keyword evidence="4" id="KW-1133">Transmembrane helix</keyword>
<evidence type="ECO:0000256" key="1">
    <source>
        <dbReference type="ARBA" id="ARBA00004141"/>
    </source>
</evidence>